<dbReference type="Proteomes" id="UP000001026">
    <property type="component" value="Chromosome"/>
</dbReference>
<dbReference type="Pfam" id="PF01612">
    <property type="entry name" value="DNA_pol_A_exo1"/>
    <property type="match status" value="1"/>
</dbReference>
<dbReference type="GO" id="GO:0008408">
    <property type="term" value="F:3'-5' exonuclease activity"/>
    <property type="evidence" value="ECO:0007669"/>
    <property type="project" value="InterPro"/>
</dbReference>
<dbReference type="InterPro" id="IPR036397">
    <property type="entry name" value="RNaseH_sf"/>
</dbReference>
<reference evidence="2 3" key="1">
    <citation type="journal article" date="2003" name="Nature">
        <title>Genome divergence in two Prochlorococcus ecotypes reflects oceanic niche differentiation.</title>
        <authorList>
            <person name="Rocap G."/>
            <person name="Larimer F.W."/>
            <person name="Lamerdin J.E."/>
            <person name="Malfatti S."/>
            <person name="Chain P."/>
            <person name="Ahlgren N.A."/>
            <person name="Arellano A."/>
            <person name="Coleman M."/>
            <person name="Hauser L."/>
            <person name="Hess W.R."/>
            <person name="Johnson Z.I."/>
            <person name="Land M.L."/>
            <person name="Lindell D."/>
            <person name="Post A.F."/>
            <person name="Regala W."/>
            <person name="Shah M."/>
            <person name="Shaw S.L."/>
            <person name="Steglich C."/>
            <person name="Sullivan M.B."/>
            <person name="Ting C.S."/>
            <person name="Tolonen A."/>
            <person name="Webb E.A."/>
            <person name="Zinser E.R."/>
            <person name="Chisholm S.W."/>
        </authorList>
    </citation>
    <scope>NUCLEOTIDE SEQUENCE [LARGE SCALE GENOMIC DNA]</scope>
    <source>
        <strain evidence="3">CCMP1986 / NIES-2087 / MED4</strain>
    </source>
</reference>
<evidence type="ECO:0000259" key="1">
    <source>
        <dbReference type="SMART" id="SM00474"/>
    </source>
</evidence>
<sequence length="213" mass="24708">MNNGEKNKKINFSHNDINTDLYNLYKDSSYLAVDTEAMGLIHGRDRLCLIQICNELNLTACIKIELNNSDSPNIKKLFEDKNIMKIFHYARFDVAALRCNLEINTRNIFCTKIASKLARTYTNKHGLKDLINELLEVELDKSSQSSDWGSLEDLSNKQIDYAANDVRYLIETMHKLKLILDREGRYELAQKCFKTIPVHSELDILKFSNIFEH</sequence>
<dbReference type="EC" id="3.1.26.3" evidence="2"/>
<evidence type="ECO:0000313" key="2">
    <source>
        <dbReference type="EMBL" id="CAE20043.1"/>
    </source>
</evidence>
<dbReference type="RefSeq" id="WP_011133212.1">
    <property type="nucleotide sequence ID" value="NC_005072.1"/>
</dbReference>
<dbReference type="PANTHER" id="PTHR47649">
    <property type="entry name" value="RIBONUCLEASE D"/>
    <property type="match status" value="1"/>
</dbReference>
<accession>Q7UZS1</accession>
<dbReference type="OrthoDB" id="4224322at2"/>
<dbReference type="InterPro" id="IPR012337">
    <property type="entry name" value="RNaseH-like_sf"/>
</dbReference>
<dbReference type="AlphaFoldDB" id="Q7UZS1"/>
<dbReference type="Gene3D" id="3.30.420.10">
    <property type="entry name" value="Ribonuclease H-like superfamily/Ribonuclease H"/>
    <property type="match status" value="1"/>
</dbReference>
<organism evidence="2 3">
    <name type="scientific">Prochlorococcus marinus subsp. pastoris (strain CCMP1986 / NIES-2087 / MED4)</name>
    <dbReference type="NCBI Taxonomy" id="59919"/>
    <lineage>
        <taxon>Bacteria</taxon>
        <taxon>Bacillati</taxon>
        <taxon>Cyanobacteriota</taxon>
        <taxon>Cyanophyceae</taxon>
        <taxon>Synechococcales</taxon>
        <taxon>Prochlorococcaceae</taxon>
        <taxon>Prochlorococcus</taxon>
    </lineage>
</organism>
<evidence type="ECO:0000313" key="3">
    <source>
        <dbReference type="Proteomes" id="UP000001026"/>
    </source>
</evidence>
<dbReference type="GO" id="GO:0004525">
    <property type="term" value="F:ribonuclease III activity"/>
    <property type="evidence" value="ECO:0007669"/>
    <property type="project" value="UniProtKB-EC"/>
</dbReference>
<dbReference type="InterPro" id="IPR002562">
    <property type="entry name" value="3'-5'_exonuclease_dom"/>
</dbReference>
<dbReference type="EMBL" id="BX548174">
    <property type="protein sequence ID" value="CAE20043.1"/>
    <property type="molecule type" value="Genomic_DNA"/>
</dbReference>
<dbReference type="HOGENOM" id="CLU_086957_0_0_3"/>
<dbReference type="InterPro" id="IPR051086">
    <property type="entry name" value="RNase_D-like"/>
</dbReference>
<dbReference type="PANTHER" id="PTHR47649:SF1">
    <property type="entry name" value="RIBONUCLEASE D"/>
    <property type="match status" value="1"/>
</dbReference>
<dbReference type="KEGG" id="pmm:PMM1584"/>
<protein>
    <submittedName>
        <fullName evidence="2">Putative ribonuclease D</fullName>
        <ecNumber evidence="2">3.1.26.3</ecNumber>
    </submittedName>
</protein>
<feature type="domain" description="3'-5' exonuclease" evidence="1">
    <location>
        <begin position="10"/>
        <end position="181"/>
    </location>
</feature>
<dbReference type="eggNOG" id="COG0349">
    <property type="taxonomic scope" value="Bacteria"/>
</dbReference>
<keyword evidence="2" id="KW-0378">Hydrolase</keyword>
<name>Q7UZS1_PROMP</name>
<dbReference type="CDD" id="cd06142">
    <property type="entry name" value="RNaseD_exo"/>
    <property type="match status" value="1"/>
</dbReference>
<gene>
    <name evidence="2" type="primary">rnd</name>
    <name evidence="2" type="ordered locus">PMM1584</name>
</gene>
<proteinExistence type="predicted"/>
<dbReference type="GO" id="GO:0003676">
    <property type="term" value="F:nucleic acid binding"/>
    <property type="evidence" value="ECO:0007669"/>
    <property type="project" value="InterPro"/>
</dbReference>
<dbReference type="STRING" id="59919.PMM1584"/>
<dbReference type="GO" id="GO:0006139">
    <property type="term" value="P:nucleobase-containing compound metabolic process"/>
    <property type="evidence" value="ECO:0007669"/>
    <property type="project" value="InterPro"/>
</dbReference>
<dbReference type="SMART" id="SM00474">
    <property type="entry name" value="35EXOc"/>
    <property type="match status" value="1"/>
</dbReference>
<dbReference type="SUPFAM" id="SSF53098">
    <property type="entry name" value="Ribonuclease H-like"/>
    <property type="match status" value="1"/>
</dbReference>